<gene>
    <name evidence="2" type="ORF">SAMN05192553_102940</name>
</gene>
<organism evidence="2 3">
    <name type="scientific">Cyclobacterium xiamenense</name>
    <dbReference type="NCBI Taxonomy" id="1297121"/>
    <lineage>
        <taxon>Bacteria</taxon>
        <taxon>Pseudomonadati</taxon>
        <taxon>Bacteroidota</taxon>
        <taxon>Cytophagia</taxon>
        <taxon>Cytophagales</taxon>
        <taxon>Cyclobacteriaceae</taxon>
        <taxon>Cyclobacterium</taxon>
    </lineage>
</organism>
<feature type="transmembrane region" description="Helical" evidence="1">
    <location>
        <begin position="12"/>
        <end position="31"/>
    </location>
</feature>
<sequence length="1388" mass="155839">MIPQPIRKNIGIIVLIVSIFFVGRTLLHLAMEYTVKNYFKNQVTLSAKTSVSYKLKKLEIFWTQNMIRLNDLSIAITQSETIDDTTKIALTIPELTLDLLSIKEVIFDRSLTIERMILNNPTIHFFSPIKEDTLVAQKEVGRLHQKTLKFLQDLEIKNFSTQNATLLWSTGPSETPTYSLENITVNLDTIEIIPENLSGEKITELLLTDHLEVILGQNSIQLPSSKNLLTFKSLKISSKEKEILLDSLHLEYTDQKDSGDKNTLQNDLSIPSLHLKGIDFLTLYLNNYLLVDTIFVGGSQLHFEVDKNTLSLFHPDQKSPSHSLDSLQINHVQLIPTYISINQNNQFARNSIKADSTSVTLTKVNYSKKTDSTDSWSLENLQLYLKKYQSKLRDAHYSLNFETLNWSFKNRDFALEGIQIYPIKDSLSQTENQLIQYLEIPAILIKNIDFEDLIVHERLDGGKITIVSPDIGILLPKSPAKDPKGIPEISTALNQFLADFNLESVDFQQGNLALYRGGSSPFLTLNNLNISGKDWKVADTISHQINVDLIARVGNGTLSLPEYKVEFTGVNLSSKEDFLSIQDIILRPSSLSKNIKGEVRLNEVFLDGFLYNTPHNKINSMKIGKAKVNLVFNEPSTNKAPLKENKFNPFFIDHFSIGDLEATIQKPETGTLNAKGLEAYLKSIRIGGADFPFTIDMDNSFAKMTQSSLAFNYGKVEFDSLDLHNSTLTMYGTTATGTGQSEEEFTISTPLISVSKIQLPDSLNEFIGVERFSIQGLDGNFRFNKRVDSGSGKSDAKNISSQAFGLLLDTLQIKNANFTLEQETNEGGNFWKSEVTNIDLFDVRYPYSPSNYYVGDFDISLNKFVHKQKDVGIRVDQANLSSRNKLITLINSELDKSDSSELMNGTSINLDIPRMTIRTEEGFNLNQHQDVAISEFLVDNPTLSIKGDLETDKMSTSKEKHGGNNSPISSLDLRKFAIKNMSIDLQIPQDCVKIWFEGLDLAYDDFYWNSKVPLGIEELVASGDWSIGLNQGKASFSYPAKTAEISGVSISGSSSKISWTSVDFKTSDSPISYSSFLTHQETWLGVETGAGSVSGIHWREVLKSGVNAQKVRIDQLKLMAYRDQRLPFPDNHFPPMLHKTLVNSAMPVSIDTVKINDGNVHVETQPPTGEKTAGIEFSNVDAILTNITNLPEEIEVNNKLNMKATAMIQGSGKLNNEMDFSLDDPNYSFFMDVSLGKMDLKVLNSLVEPLASVRIKKGKMRKMEIKALGNEDYAYGNLDFLYRKLSISILDKKEHDHQNLGHAIESFLANELIIRRNNDHPFPHRQGQLFFVRDPTKSIFNYFGKIALSGILTSVGVKSNRKALKKKHEEELKLIESKLANKKNALPD</sequence>
<keyword evidence="1" id="KW-0812">Transmembrane</keyword>
<evidence type="ECO:0000256" key="1">
    <source>
        <dbReference type="SAM" id="Phobius"/>
    </source>
</evidence>
<dbReference type="STRING" id="1416801.SAMN05192553_102940"/>
<keyword evidence="3" id="KW-1185">Reference proteome</keyword>
<accession>A0A1H6X3D3</accession>
<evidence type="ECO:0000313" key="2">
    <source>
        <dbReference type="EMBL" id="SEJ21077.1"/>
    </source>
</evidence>
<name>A0A1H6X3D3_9BACT</name>
<proteinExistence type="predicted"/>
<dbReference type="RefSeq" id="WP_092172615.1">
    <property type="nucleotide sequence ID" value="NZ_FNZH01000002.1"/>
</dbReference>
<evidence type="ECO:0000313" key="3">
    <source>
        <dbReference type="Proteomes" id="UP000199403"/>
    </source>
</evidence>
<keyword evidence="1" id="KW-0472">Membrane</keyword>
<keyword evidence="1" id="KW-1133">Transmembrane helix</keyword>
<reference evidence="3" key="1">
    <citation type="submission" date="2016-10" db="EMBL/GenBank/DDBJ databases">
        <authorList>
            <person name="Varghese N."/>
            <person name="Submissions S."/>
        </authorList>
    </citation>
    <scope>NUCLEOTIDE SEQUENCE [LARGE SCALE GENOMIC DNA]</scope>
    <source>
        <strain evidence="3">IBRC-M 10761</strain>
    </source>
</reference>
<dbReference type="EMBL" id="FNZH01000002">
    <property type="protein sequence ID" value="SEJ21077.1"/>
    <property type="molecule type" value="Genomic_DNA"/>
</dbReference>
<dbReference type="Proteomes" id="UP000199403">
    <property type="component" value="Unassembled WGS sequence"/>
</dbReference>
<dbReference type="OrthoDB" id="610933at2"/>
<protein>
    <submittedName>
        <fullName evidence="2">Uncharacterized protein</fullName>
    </submittedName>
</protein>